<dbReference type="Proteomes" id="UP000198755">
    <property type="component" value="Unassembled WGS sequence"/>
</dbReference>
<dbReference type="STRING" id="1612308.SAMN05444581_12129"/>
<protein>
    <submittedName>
        <fullName evidence="1">Uncharacterized protein</fullName>
    </submittedName>
</protein>
<proteinExistence type="predicted"/>
<keyword evidence="2" id="KW-1185">Reference proteome</keyword>
<organism evidence="1 2">
    <name type="scientific">Methylocapsa palsarum</name>
    <dbReference type="NCBI Taxonomy" id="1612308"/>
    <lineage>
        <taxon>Bacteria</taxon>
        <taxon>Pseudomonadati</taxon>
        <taxon>Pseudomonadota</taxon>
        <taxon>Alphaproteobacteria</taxon>
        <taxon>Hyphomicrobiales</taxon>
        <taxon>Beijerinckiaceae</taxon>
        <taxon>Methylocapsa</taxon>
    </lineage>
</organism>
<dbReference type="EMBL" id="FOSN01000021">
    <property type="protein sequence ID" value="SFK79295.1"/>
    <property type="molecule type" value="Genomic_DNA"/>
</dbReference>
<evidence type="ECO:0000313" key="2">
    <source>
        <dbReference type="Proteomes" id="UP000198755"/>
    </source>
</evidence>
<sequence>MADAGPPVNLKYLDRMGAIATIPILDANEALATLKASLNWAFDHRLVDDNSAW</sequence>
<accession>A0A1I4CEC9</accession>
<gene>
    <name evidence="1" type="ORF">SAMN05444581_12129</name>
</gene>
<name>A0A1I4CEC9_9HYPH</name>
<dbReference type="AlphaFoldDB" id="A0A1I4CEC9"/>
<reference evidence="1 2" key="1">
    <citation type="submission" date="2016-10" db="EMBL/GenBank/DDBJ databases">
        <authorList>
            <person name="de Groot N.N."/>
        </authorList>
    </citation>
    <scope>NUCLEOTIDE SEQUENCE [LARGE SCALE GENOMIC DNA]</scope>
    <source>
        <strain evidence="1 2">NE2</strain>
    </source>
</reference>
<evidence type="ECO:0000313" key="1">
    <source>
        <dbReference type="EMBL" id="SFK79295.1"/>
    </source>
</evidence>